<accession>A0A223VZZ8</accession>
<evidence type="ECO:0000313" key="1">
    <source>
        <dbReference type="EMBL" id="ASV44745.1"/>
    </source>
</evidence>
<dbReference type="GeneID" id="40088324"/>
<keyword evidence="2" id="KW-1185">Reference proteome</keyword>
<dbReference type="EMBL" id="MF403008">
    <property type="protein sequence ID" value="ASV44745.1"/>
    <property type="molecule type" value="Genomic_DNA"/>
</dbReference>
<dbReference type="KEGG" id="vg:40088324"/>
<reference evidence="1 2" key="1">
    <citation type="submission" date="2017-06" db="EMBL/GenBank/DDBJ databases">
        <authorList>
            <person name="Kim H.J."/>
            <person name="Triplett B.A."/>
        </authorList>
    </citation>
    <scope>NUCLEOTIDE SEQUENCE [LARGE SCALE GENOMIC DNA]</scope>
</reference>
<name>A0A223VZZ8_9CAUD</name>
<organism evidence="1 2">
    <name type="scientific">Agrobacterium phage Atu_ph07</name>
    <dbReference type="NCBI Taxonomy" id="2024264"/>
    <lineage>
        <taxon>Viruses</taxon>
        <taxon>Duplodnaviria</taxon>
        <taxon>Heunggongvirae</taxon>
        <taxon>Uroviricota</taxon>
        <taxon>Caudoviricetes</taxon>
        <taxon>Polybotosvirus</taxon>
        <taxon>Polybotosvirus Atuph07</taxon>
    </lineage>
</organism>
<dbReference type="Proteomes" id="UP000223025">
    <property type="component" value="Segment"/>
</dbReference>
<protein>
    <submittedName>
        <fullName evidence="1">Uncharacterized protein</fullName>
    </submittedName>
</protein>
<sequence length="329" mass="36023">MAVYTVTSGTLNNTLTFFNTLMSELTNGNGVHWFTRFQGDVNTSSETIVVLESQSAVDLLLTTDPTQKYYLIFRGTKAIPDPTLTGVPFSTLTVAICTNEQFTASSTAVTVSASAPVYTVFNNTNRPTTADEFTYRLSLTSRGFALGLWKNASANILANNFFLVIQRPVNPTNGEPKINGKAPIFYLVHQVTNLTAYFDWGIVRETDRNNTNSMGTTNLTDTNAYLFGKISMEWPQPNLFDNNSHVVKFPFGFATSRSLYMEEMDLMCLASSASFSVGQDINITMYGESTARKYVSAWGSMRYGSIGDSVSTTVPNIISGARIGILAVG</sequence>
<evidence type="ECO:0000313" key="2">
    <source>
        <dbReference type="Proteomes" id="UP000223025"/>
    </source>
</evidence>
<proteinExistence type="predicted"/>
<dbReference type="RefSeq" id="YP_009611986.1">
    <property type="nucleotide sequence ID" value="NC_042013.1"/>
</dbReference>